<evidence type="ECO:0000259" key="1">
    <source>
        <dbReference type="Pfam" id="PF00149"/>
    </source>
</evidence>
<dbReference type="Gene3D" id="3.60.21.10">
    <property type="match status" value="1"/>
</dbReference>
<dbReference type="PANTHER" id="PTHR31302:SF0">
    <property type="entry name" value="TRANSMEMBRANE PROTEIN WITH METALLOPHOSPHOESTERASE DOMAIN"/>
    <property type="match status" value="1"/>
</dbReference>
<dbReference type="PANTHER" id="PTHR31302">
    <property type="entry name" value="TRANSMEMBRANE PROTEIN WITH METALLOPHOSPHOESTERASE DOMAIN-RELATED"/>
    <property type="match status" value="1"/>
</dbReference>
<dbReference type="Pfam" id="PF00149">
    <property type="entry name" value="Metallophos"/>
    <property type="match status" value="1"/>
</dbReference>
<evidence type="ECO:0000313" key="3">
    <source>
        <dbReference type="Proteomes" id="UP000054858"/>
    </source>
</evidence>
<accession>A0A0W0XGZ8</accession>
<gene>
    <name evidence="2" type="ORF">Loak_0388</name>
</gene>
<comment type="caution">
    <text evidence="2">The sequence shown here is derived from an EMBL/GenBank/DDBJ whole genome shotgun (WGS) entry which is preliminary data.</text>
</comment>
<feature type="domain" description="Calcineurin-like phosphoesterase" evidence="1">
    <location>
        <begin position="32"/>
        <end position="259"/>
    </location>
</feature>
<dbReference type="AlphaFoldDB" id="A0A0W0XGZ8"/>
<dbReference type="EMBL" id="LNYP01000006">
    <property type="protein sequence ID" value="KTD43838.1"/>
    <property type="molecule type" value="Genomic_DNA"/>
</dbReference>
<protein>
    <submittedName>
        <fullName evidence="2">Phosphoesterase</fullName>
    </submittedName>
</protein>
<dbReference type="InterPro" id="IPR004843">
    <property type="entry name" value="Calcineurin-like_PHP"/>
</dbReference>
<dbReference type="GO" id="GO:0016787">
    <property type="term" value="F:hydrolase activity"/>
    <property type="evidence" value="ECO:0007669"/>
    <property type="project" value="InterPro"/>
</dbReference>
<dbReference type="InterPro" id="IPR051158">
    <property type="entry name" value="Metallophosphoesterase_sf"/>
</dbReference>
<dbReference type="PATRIC" id="fig|29423.5.peg.401"/>
<dbReference type="InterPro" id="IPR029052">
    <property type="entry name" value="Metallo-depent_PP-like"/>
</dbReference>
<dbReference type="RefSeq" id="WP_025384970.1">
    <property type="nucleotide sequence ID" value="NZ_LCUA01000006.1"/>
</dbReference>
<sequence length="288" mass="33120">MNKNLAQRTCLLKIFKPVLKFEVENGMKHCLWLTDLHVDRLSKQDYRHLLHRIHNAAADAIWITGDIGNPPYNWHFLETLLTYINTTVYFVLGNHDFYGLKIEEARSRAVELMKRYANAYYLTTMPSVICNDVVLAGVDGWANTGKIPLLEKTWDGDEIQDWQGKTLSLLQDSMNREAKKDAEQLLIKCRQGMMNNILKKIVLLTHVPPGQACLGSGSPKSFQAKRTVYYSQALAEALNELKTCYPDVLFNLFSGHLHCQYHYRIGHQIHGFIMDAYHPDKPLTWISL</sequence>
<dbReference type="Proteomes" id="UP000054858">
    <property type="component" value="Unassembled WGS sequence"/>
</dbReference>
<dbReference type="SUPFAM" id="SSF56300">
    <property type="entry name" value="Metallo-dependent phosphatases"/>
    <property type="match status" value="1"/>
</dbReference>
<name>A0A0W0XGZ8_9GAMM</name>
<evidence type="ECO:0000313" key="2">
    <source>
        <dbReference type="EMBL" id="KTD43838.1"/>
    </source>
</evidence>
<organism evidence="2 3">
    <name type="scientific">Legionella oakridgensis</name>
    <dbReference type="NCBI Taxonomy" id="29423"/>
    <lineage>
        <taxon>Bacteria</taxon>
        <taxon>Pseudomonadati</taxon>
        <taxon>Pseudomonadota</taxon>
        <taxon>Gammaproteobacteria</taxon>
        <taxon>Legionellales</taxon>
        <taxon>Legionellaceae</taxon>
        <taxon>Legionella</taxon>
    </lineage>
</organism>
<proteinExistence type="predicted"/>
<reference evidence="2 3" key="1">
    <citation type="submission" date="2015-11" db="EMBL/GenBank/DDBJ databases">
        <title>Genomic analysis of 38 Legionella species identifies large and diverse effector repertoires.</title>
        <authorList>
            <person name="Burstein D."/>
            <person name="Amaro F."/>
            <person name="Zusman T."/>
            <person name="Lifshitz Z."/>
            <person name="Cohen O."/>
            <person name="Gilbert J.A."/>
            <person name="Pupko T."/>
            <person name="Shuman H.A."/>
            <person name="Segal G."/>
        </authorList>
    </citation>
    <scope>NUCLEOTIDE SEQUENCE [LARGE SCALE GENOMIC DNA]</scope>
    <source>
        <strain evidence="2 3">Oak Ridge-10</strain>
    </source>
</reference>